<dbReference type="InterPro" id="IPR000073">
    <property type="entry name" value="AB_hydrolase_1"/>
</dbReference>
<evidence type="ECO:0000313" key="3">
    <source>
        <dbReference type="EMBL" id="CRG84887.1"/>
    </source>
</evidence>
<dbReference type="Gene3D" id="3.40.50.1820">
    <property type="entry name" value="alpha/beta hydrolase"/>
    <property type="match status" value="1"/>
</dbReference>
<dbReference type="OMA" id="FGIRGIW"/>
<dbReference type="STRING" id="28573.A0A0U1LNT6"/>
<name>A0A0U1LNT6_TALIS</name>
<organism evidence="3 4">
    <name type="scientific">Talaromyces islandicus</name>
    <name type="common">Penicillium islandicum</name>
    <dbReference type="NCBI Taxonomy" id="28573"/>
    <lineage>
        <taxon>Eukaryota</taxon>
        <taxon>Fungi</taxon>
        <taxon>Dikarya</taxon>
        <taxon>Ascomycota</taxon>
        <taxon>Pezizomycotina</taxon>
        <taxon>Eurotiomycetes</taxon>
        <taxon>Eurotiomycetidae</taxon>
        <taxon>Eurotiales</taxon>
        <taxon>Trichocomaceae</taxon>
        <taxon>Talaromyces</taxon>
        <taxon>Talaromyces sect. Islandici</taxon>
    </lineage>
</organism>
<dbReference type="Proteomes" id="UP000054383">
    <property type="component" value="Unassembled WGS sequence"/>
</dbReference>
<accession>A0A0U1LNT6</accession>
<dbReference type="EMBL" id="CVMT01000002">
    <property type="protein sequence ID" value="CRG84887.1"/>
    <property type="molecule type" value="Genomic_DNA"/>
</dbReference>
<dbReference type="SUPFAM" id="SSF53474">
    <property type="entry name" value="alpha/beta-Hydrolases"/>
    <property type="match status" value="1"/>
</dbReference>
<dbReference type="InterPro" id="IPR029058">
    <property type="entry name" value="AB_hydrolase_fold"/>
</dbReference>
<feature type="domain" description="AB hydrolase-1" evidence="2">
    <location>
        <begin position="57"/>
        <end position="380"/>
    </location>
</feature>
<dbReference type="OrthoDB" id="94039at2759"/>
<keyword evidence="4" id="KW-1185">Reference proteome</keyword>
<feature type="region of interest" description="Disordered" evidence="1">
    <location>
        <begin position="415"/>
        <end position="442"/>
    </location>
</feature>
<evidence type="ECO:0000256" key="1">
    <source>
        <dbReference type="SAM" id="MobiDB-lite"/>
    </source>
</evidence>
<protein>
    <recommendedName>
        <fullName evidence="2">AB hydrolase-1 domain-containing protein</fullName>
    </recommendedName>
</protein>
<evidence type="ECO:0000313" key="4">
    <source>
        <dbReference type="Proteomes" id="UP000054383"/>
    </source>
</evidence>
<evidence type="ECO:0000259" key="2">
    <source>
        <dbReference type="Pfam" id="PF12697"/>
    </source>
</evidence>
<proteinExistence type="predicted"/>
<sequence length="442" mass="50262">MSSPFRIVEHVVPGQYIREYPRATSTSQEETLHLAVKQYIPLDNPNPKPGDVTIIAAHANGFPKELYEPLWEDLHARAKGQGFQIRSIWMADVAHQGQSGVMNENKLGNDPGWFDHSRDLLHLINLKRDEMPRPIIGIGHSMGGAQLIHLSLSVPRLFHSLVLLDPVVQDDTTRHPEKFNQRFVPLNTILSTHRRDTWPSRKAALESFNRSPFYKAWDPRVLEKWVQYGLRELPTLTHPLPSTDAQQKKAGERPVTLLTTRHQEVFTFARPNYDYDTSTNKPASILETPDLLPNGPNPRPFYRIEPYTMFHRLPHLRPSVLYIFGGQSDMCLPHMMEDKLKTTGIGVGGSGGVAAGRVQSVLFEDKGHLLAQEAVVECADAAARFFATELKRWKVEEEELQRQWNQKSNVEKITIDERWLKEVGPPPSRPPRNTDGNSKSKL</sequence>
<reference evidence="3 4" key="1">
    <citation type="submission" date="2015-04" db="EMBL/GenBank/DDBJ databases">
        <authorList>
            <person name="Syromyatnikov M.Y."/>
            <person name="Popov V.N."/>
        </authorList>
    </citation>
    <scope>NUCLEOTIDE SEQUENCE [LARGE SCALE GENOMIC DNA]</scope>
    <source>
        <strain evidence="3">WF-38-12</strain>
    </source>
</reference>
<dbReference type="AlphaFoldDB" id="A0A0U1LNT6"/>
<gene>
    <name evidence="3" type="ORF">PISL3812_02065</name>
</gene>
<dbReference type="Pfam" id="PF12697">
    <property type="entry name" value="Abhydrolase_6"/>
    <property type="match status" value="1"/>
</dbReference>